<evidence type="ECO:0000313" key="1">
    <source>
        <dbReference type="EMBL" id="MDT4512531.1"/>
    </source>
</evidence>
<dbReference type="EMBL" id="JAVSNH010000001">
    <property type="protein sequence ID" value="MDT4512531.1"/>
    <property type="molecule type" value="Genomic_DNA"/>
</dbReference>
<reference evidence="1" key="1">
    <citation type="submission" date="2023-08" db="EMBL/GenBank/DDBJ databases">
        <title>Reintroducing virulent viruses to syntetic microbiomes.</title>
        <authorList>
            <person name="Wilde J."/>
            <person name="Boyes R."/>
            <person name="Robinson A.V."/>
            <person name="Daisley B.A."/>
            <person name="Allen-Vercoe E."/>
        </authorList>
    </citation>
    <scope>NUCLEOTIDE SEQUENCE</scope>
    <source>
        <strain evidence="1">225I_12FAA</strain>
    </source>
</reference>
<dbReference type="AlphaFoldDB" id="A0AAW8VK24"/>
<comment type="caution">
    <text evidence="1">The sequence shown here is derived from an EMBL/GenBank/DDBJ whole genome shotgun (WGS) entry which is preliminary data.</text>
</comment>
<dbReference type="Proteomes" id="UP001266995">
    <property type="component" value="Unassembled WGS sequence"/>
</dbReference>
<protein>
    <submittedName>
        <fullName evidence="1">Uncharacterized protein</fullName>
    </submittedName>
</protein>
<gene>
    <name evidence="1" type="ORF">RO785_16295</name>
</gene>
<accession>A0AAW8VK24</accession>
<dbReference type="RefSeq" id="WP_195738960.1">
    <property type="nucleotide sequence ID" value="NZ_JADMQL010000009.1"/>
</dbReference>
<organism evidence="1 2">
    <name type="scientific">Bacteroides cellulosilyticus</name>
    <dbReference type="NCBI Taxonomy" id="246787"/>
    <lineage>
        <taxon>Bacteria</taxon>
        <taxon>Pseudomonadati</taxon>
        <taxon>Bacteroidota</taxon>
        <taxon>Bacteroidia</taxon>
        <taxon>Bacteroidales</taxon>
        <taxon>Bacteroidaceae</taxon>
        <taxon>Bacteroides</taxon>
    </lineage>
</organism>
<evidence type="ECO:0000313" key="2">
    <source>
        <dbReference type="Proteomes" id="UP001266995"/>
    </source>
</evidence>
<sequence>MNDHFDKELDFFSIGVIDAHTYISERLKNAVEANGLMGWVFTPTTKLVVE</sequence>
<name>A0AAW8VK24_9BACE</name>
<proteinExistence type="predicted"/>